<dbReference type="InterPro" id="IPR005119">
    <property type="entry name" value="LysR_subst-bd"/>
</dbReference>
<dbReference type="PANTHER" id="PTHR30346:SF29">
    <property type="entry name" value="LYSR SUBSTRATE-BINDING"/>
    <property type="match status" value="1"/>
</dbReference>
<dbReference type="PROSITE" id="PS50931">
    <property type="entry name" value="HTH_LYSR"/>
    <property type="match status" value="1"/>
</dbReference>
<dbReference type="Gene3D" id="3.40.190.290">
    <property type="match status" value="1"/>
</dbReference>
<feature type="region of interest" description="Disordered" evidence="5">
    <location>
        <begin position="287"/>
        <end position="313"/>
    </location>
</feature>
<evidence type="ECO:0000256" key="3">
    <source>
        <dbReference type="ARBA" id="ARBA00023125"/>
    </source>
</evidence>
<evidence type="ECO:0000313" key="8">
    <source>
        <dbReference type="Proteomes" id="UP000662747"/>
    </source>
</evidence>
<dbReference type="InterPro" id="IPR036390">
    <property type="entry name" value="WH_DNA-bd_sf"/>
</dbReference>
<dbReference type="SUPFAM" id="SSF46785">
    <property type="entry name" value="Winged helix' DNA-binding domain"/>
    <property type="match status" value="1"/>
</dbReference>
<dbReference type="Pfam" id="PF03466">
    <property type="entry name" value="LysR_substrate"/>
    <property type="match status" value="1"/>
</dbReference>
<keyword evidence="2" id="KW-0805">Transcription regulation</keyword>
<gene>
    <name evidence="7" type="ORF">JY651_04085</name>
</gene>
<dbReference type="PANTHER" id="PTHR30346">
    <property type="entry name" value="TRANSCRIPTIONAL DUAL REGULATOR HCAR-RELATED"/>
    <property type="match status" value="1"/>
</dbReference>
<dbReference type="CDD" id="cd05466">
    <property type="entry name" value="PBP2_LTTR_substrate"/>
    <property type="match status" value="1"/>
</dbReference>
<dbReference type="InterPro" id="IPR036388">
    <property type="entry name" value="WH-like_DNA-bd_sf"/>
</dbReference>
<comment type="similarity">
    <text evidence="1">Belongs to the LysR transcriptional regulatory family.</text>
</comment>
<evidence type="ECO:0000256" key="4">
    <source>
        <dbReference type="ARBA" id="ARBA00023163"/>
    </source>
</evidence>
<evidence type="ECO:0000259" key="6">
    <source>
        <dbReference type="PROSITE" id="PS50931"/>
    </source>
</evidence>
<sequence length="313" mass="33808">MPILDGELLQAFAAFAETRNFTKAAARVGLSQPALFERVRRLSDDVGAALYERDGRDIHLTKTGARVAAFAREQLERSQSFLDDLRGEARRESVVLAAGEGTYLFLLGPLLERFARDEGAESLHLLTRGAPSAAAAVLEGAAHLAVGVLDLVPDGLVTRDLLRTPLCVAMAQTHPLASRRTVRLSDLARERLILTPSGQSHRDFVGRAFSGSGHEVRAPLEADGWPLMLHFAALGLGVAIVNGICVLPPGVVSRPVPELGGVTYRVMWRRDAALPPVADRLRERILALAKSETPHGPPDRKPTRSGTARPAKR</sequence>
<dbReference type="Gene3D" id="1.10.10.10">
    <property type="entry name" value="Winged helix-like DNA-binding domain superfamily/Winged helix DNA-binding domain"/>
    <property type="match status" value="1"/>
</dbReference>
<proteinExistence type="inferred from homology"/>
<dbReference type="SUPFAM" id="SSF53850">
    <property type="entry name" value="Periplasmic binding protein-like II"/>
    <property type="match status" value="1"/>
</dbReference>
<keyword evidence="8" id="KW-1185">Reference proteome</keyword>
<dbReference type="PRINTS" id="PR00039">
    <property type="entry name" value="HTHLYSR"/>
</dbReference>
<evidence type="ECO:0000256" key="5">
    <source>
        <dbReference type="SAM" id="MobiDB-lite"/>
    </source>
</evidence>
<name>A0ABX7P1W4_9BACT</name>
<dbReference type="InterPro" id="IPR000847">
    <property type="entry name" value="LysR_HTH_N"/>
</dbReference>
<dbReference type="Proteomes" id="UP000662747">
    <property type="component" value="Chromosome"/>
</dbReference>
<reference evidence="7 8" key="1">
    <citation type="submission" date="2021-02" db="EMBL/GenBank/DDBJ databases">
        <title>De Novo genome assembly of isolated myxobacteria.</title>
        <authorList>
            <person name="Stevens D.C."/>
        </authorList>
    </citation>
    <scope>NUCLEOTIDE SEQUENCE [LARGE SCALE GENOMIC DNA]</scope>
    <source>
        <strain evidence="8">SCPEA02</strain>
    </source>
</reference>
<organism evidence="7 8">
    <name type="scientific">Pyxidicoccus parkwayensis</name>
    <dbReference type="NCBI Taxonomy" id="2813578"/>
    <lineage>
        <taxon>Bacteria</taxon>
        <taxon>Pseudomonadati</taxon>
        <taxon>Myxococcota</taxon>
        <taxon>Myxococcia</taxon>
        <taxon>Myxococcales</taxon>
        <taxon>Cystobacterineae</taxon>
        <taxon>Myxococcaceae</taxon>
        <taxon>Pyxidicoccus</taxon>
    </lineage>
</organism>
<accession>A0ABX7P1W4</accession>
<protein>
    <submittedName>
        <fullName evidence="7">LysR family transcriptional regulator</fullName>
    </submittedName>
</protein>
<keyword evidence="4" id="KW-0804">Transcription</keyword>
<keyword evidence="3" id="KW-0238">DNA-binding</keyword>
<evidence type="ECO:0000313" key="7">
    <source>
        <dbReference type="EMBL" id="QSQ24160.1"/>
    </source>
</evidence>
<dbReference type="EMBL" id="CP071090">
    <property type="protein sequence ID" value="QSQ24160.1"/>
    <property type="molecule type" value="Genomic_DNA"/>
</dbReference>
<evidence type="ECO:0000256" key="1">
    <source>
        <dbReference type="ARBA" id="ARBA00009437"/>
    </source>
</evidence>
<evidence type="ECO:0000256" key="2">
    <source>
        <dbReference type="ARBA" id="ARBA00023015"/>
    </source>
</evidence>
<dbReference type="RefSeq" id="WP_206725726.1">
    <property type="nucleotide sequence ID" value="NZ_CP071090.1"/>
</dbReference>
<feature type="domain" description="HTH lysR-type" evidence="6">
    <location>
        <begin position="1"/>
        <end position="61"/>
    </location>
</feature>
<dbReference type="Pfam" id="PF00126">
    <property type="entry name" value="HTH_1"/>
    <property type="match status" value="1"/>
</dbReference>